<name>A0ABQ0BHP8_9FIRM</name>
<dbReference type="InterPro" id="IPR018062">
    <property type="entry name" value="HTH_AraC-typ_CS"/>
</dbReference>
<evidence type="ECO:0000313" key="5">
    <source>
        <dbReference type="EMBL" id="GAA6410984.1"/>
    </source>
</evidence>
<dbReference type="PROSITE" id="PS00041">
    <property type="entry name" value="HTH_ARAC_FAMILY_1"/>
    <property type="match status" value="1"/>
</dbReference>
<keyword evidence="6" id="KW-1185">Reference proteome</keyword>
<dbReference type="InterPro" id="IPR020449">
    <property type="entry name" value="Tscrpt_reg_AraC-type_HTH"/>
</dbReference>
<accession>A0ABQ0BHP8</accession>
<dbReference type="SMART" id="SM00342">
    <property type="entry name" value="HTH_ARAC"/>
    <property type="match status" value="1"/>
</dbReference>
<dbReference type="InterPro" id="IPR014710">
    <property type="entry name" value="RmlC-like_jellyroll"/>
</dbReference>
<dbReference type="SUPFAM" id="SSF46689">
    <property type="entry name" value="Homeodomain-like"/>
    <property type="match status" value="2"/>
</dbReference>
<feature type="domain" description="HTH araC/xylS-type" evidence="4">
    <location>
        <begin position="201"/>
        <end position="299"/>
    </location>
</feature>
<dbReference type="EMBL" id="BAABYW010000002">
    <property type="protein sequence ID" value="GAA6410984.1"/>
    <property type="molecule type" value="Genomic_DNA"/>
</dbReference>
<dbReference type="CDD" id="cd06986">
    <property type="entry name" value="cupin_MmsR-like_N"/>
    <property type="match status" value="1"/>
</dbReference>
<reference evidence="5 6" key="1">
    <citation type="submission" date="2024-04" db="EMBL/GenBank/DDBJ databases">
        <title>Defined microbial consortia suppress multidrug-resistant proinflammatory Enterobacteriaceae via ecological control.</title>
        <authorList>
            <person name="Furuichi M."/>
            <person name="Kawaguchi T."/>
            <person name="Pust M."/>
            <person name="Yasuma K."/>
            <person name="Plichta D."/>
            <person name="Hasegawa N."/>
            <person name="Ohya T."/>
            <person name="Bhattarai S."/>
            <person name="Sasajima S."/>
            <person name="Aoto Y."/>
            <person name="Tuganbaev T."/>
            <person name="Yaginuma M."/>
            <person name="Ueda M."/>
            <person name="Okahashi N."/>
            <person name="Amafuji K."/>
            <person name="Kiridooshi Y."/>
            <person name="Sugita K."/>
            <person name="Strazar M."/>
            <person name="Skelly A."/>
            <person name="Suda W."/>
            <person name="Hattori M."/>
            <person name="Nakamoto N."/>
            <person name="Caballero S."/>
            <person name="Norman J."/>
            <person name="Olle B."/>
            <person name="Tanoue T."/>
            <person name="Arita M."/>
            <person name="Bucci V."/>
            <person name="Atarashi K."/>
            <person name="Xavier R."/>
            <person name="Honda K."/>
        </authorList>
    </citation>
    <scope>NUCLEOTIDE SEQUENCE [LARGE SCALE GENOMIC DNA]</scope>
    <source>
        <strain evidence="6">k04-0078-D8-1</strain>
    </source>
</reference>
<dbReference type="PROSITE" id="PS01124">
    <property type="entry name" value="HTH_ARAC_FAMILY_2"/>
    <property type="match status" value="1"/>
</dbReference>
<dbReference type="InterPro" id="IPR003313">
    <property type="entry name" value="AraC-bd"/>
</dbReference>
<dbReference type="Pfam" id="PF02311">
    <property type="entry name" value="AraC_binding"/>
    <property type="match status" value="1"/>
</dbReference>
<dbReference type="Pfam" id="PF12833">
    <property type="entry name" value="HTH_18"/>
    <property type="match status" value="1"/>
</dbReference>
<dbReference type="Gene3D" id="2.60.120.10">
    <property type="entry name" value="Jelly Rolls"/>
    <property type="match status" value="1"/>
</dbReference>
<comment type="caution">
    <text evidence="5">The sequence shown here is derived from an EMBL/GenBank/DDBJ whole genome shotgun (WGS) entry which is preliminary data.</text>
</comment>
<evidence type="ECO:0000256" key="2">
    <source>
        <dbReference type="ARBA" id="ARBA00023125"/>
    </source>
</evidence>
<dbReference type="PANTHER" id="PTHR43280">
    <property type="entry name" value="ARAC-FAMILY TRANSCRIPTIONAL REGULATOR"/>
    <property type="match status" value="1"/>
</dbReference>
<dbReference type="PANTHER" id="PTHR43280:SF2">
    <property type="entry name" value="HTH-TYPE TRANSCRIPTIONAL REGULATOR EXSA"/>
    <property type="match status" value="1"/>
</dbReference>
<gene>
    <name evidence="5" type="ORF">K040078D81_51010</name>
</gene>
<dbReference type="PRINTS" id="PR00032">
    <property type="entry name" value="HTHARAC"/>
</dbReference>
<organism evidence="5 6">
    <name type="scientific">Blautia hominis</name>
    <dbReference type="NCBI Taxonomy" id="2025493"/>
    <lineage>
        <taxon>Bacteria</taxon>
        <taxon>Bacillati</taxon>
        <taxon>Bacillota</taxon>
        <taxon>Clostridia</taxon>
        <taxon>Lachnospirales</taxon>
        <taxon>Lachnospiraceae</taxon>
        <taxon>Blautia</taxon>
    </lineage>
</organism>
<dbReference type="InterPro" id="IPR037923">
    <property type="entry name" value="HTH-like"/>
</dbReference>
<dbReference type="SUPFAM" id="SSF51215">
    <property type="entry name" value="Regulatory protein AraC"/>
    <property type="match status" value="1"/>
</dbReference>
<dbReference type="InterPro" id="IPR018060">
    <property type="entry name" value="HTH_AraC"/>
</dbReference>
<proteinExistence type="predicted"/>
<protein>
    <submittedName>
        <fullName evidence="5">AraC family transcriptional regulator</fullName>
    </submittedName>
</protein>
<sequence>MQAAVCAYRGRGITLKHTTGFTSSARYRCLEDLQREAVELCLIYCGWEYCDPGHRFGPNKRTSYVLHIVREGKGTLEIYKKKYNLSAGDAFLIPPSTEAWYEADKEDPWSYMWVGFTGLKAEECAGSAGFSVKTPVHKVECMRVLNEYIDAMLEAHQLSYTDELRRNGLLMLFFSALIDEHRKNIPGSGSPHPYPGSVYVKHAMEYISFNYNQKIKINELADYIGVNRSYLTSSFKKAIGCSPQEYLVNLRMEKARSLLKNTDMQINAIANSVGYVDQLAFSKIFKQHYGMSPRAYREEEEELVIKNKKGDYEGAPL</sequence>
<evidence type="ECO:0000259" key="4">
    <source>
        <dbReference type="PROSITE" id="PS01124"/>
    </source>
</evidence>
<evidence type="ECO:0000256" key="1">
    <source>
        <dbReference type="ARBA" id="ARBA00023015"/>
    </source>
</evidence>
<keyword evidence="1" id="KW-0805">Transcription regulation</keyword>
<dbReference type="Gene3D" id="1.10.10.60">
    <property type="entry name" value="Homeodomain-like"/>
    <property type="match status" value="2"/>
</dbReference>
<dbReference type="Proteomes" id="UP001600943">
    <property type="component" value="Unassembled WGS sequence"/>
</dbReference>
<evidence type="ECO:0000313" key="6">
    <source>
        <dbReference type="Proteomes" id="UP001600943"/>
    </source>
</evidence>
<keyword evidence="2" id="KW-0238">DNA-binding</keyword>
<dbReference type="InterPro" id="IPR009057">
    <property type="entry name" value="Homeodomain-like_sf"/>
</dbReference>
<evidence type="ECO:0000256" key="3">
    <source>
        <dbReference type="ARBA" id="ARBA00023163"/>
    </source>
</evidence>
<keyword evidence="3" id="KW-0804">Transcription</keyword>